<dbReference type="GO" id="GO:0046872">
    <property type="term" value="F:metal ion binding"/>
    <property type="evidence" value="ECO:0007669"/>
    <property type="project" value="UniProtKB-KW"/>
</dbReference>
<comment type="caution">
    <text evidence="5">The sequence shown here is derived from an EMBL/GenBank/DDBJ whole genome shotgun (WGS) entry which is preliminary data.</text>
</comment>
<dbReference type="InterPro" id="IPR040086">
    <property type="entry name" value="MJ0683-like"/>
</dbReference>
<dbReference type="Gene3D" id="3.80.30.30">
    <property type="match status" value="1"/>
</dbReference>
<dbReference type="InterPro" id="IPR058240">
    <property type="entry name" value="rSAM_sf"/>
</dbReference>
<sequence length="272" mass="31560">MKIREIFCRSILSPSKIPGCDYTLNPYVGCQHSCCWCYAKFMKGYTGHDEEEWGSFVDVKINAPEVLIKEMRKLKNSPEIFFSSVCDPYQPLEGKYKLTRQCLEILSPFPFPVSILTQSKLVTRDIDLFKKFKNIEVGMSFITMDEKATRIFQPMAALPKQRVETLKKLHQAGIKTYLHLGPILPIFTNFEEIFKVVCPWVDSVMGETLNTRGENWTNLIKTLSFHYPKLLPEFKKWKFQNPEYLCQVKPDFKKAAQKYKIGVSGIYTHGEN</sequence>
<dbReference type="InterPro" id="IPR007197">
    <property type="entry name" value="rSAM"/>
</dbReference>
<dbReference type="EMBL" id="PFWP01000006">
    <property type="protein sequence ID" value="PJA50082.1"/>
    <property type="molecule type" value="Genomic_DNA"/>
</dbReference>
<keyword evidence="3" id="KW-0411">Iron-sulfur</keyword>
<evidence type="ECO:0000259" key="4">
    <source>
        <dbReference type="Pfam" id="PF04055"/>
    </source>
</evidence>
<dbReference type="GO" id="GO:0003824">
    <property type="term" value="F:catalytic activity"/>
    <property type="evidence" value="ECO:0007669"/>
    <property type="project" value="InterPro"/>
</dbReference>
<dbReference type="PANTHER" id="PTHR43432:SF3">
    <property type="entry name" value="SLR0285 PROTEIN"/>
    <property type="match status" value="1"/>
</dbReference>
<name>A0A2M7XMA8_9BACT</name>
<proteinExistence type="predicted"/>
<evidence type="ECO:0000256" key="1">
    <source>
        <dbReference type="ARBA" id="ARBA00022723"/>
    </source>
</evidence>
<dbReference type="CDD" id="cd01335">
    <property type="entry name" value="Radical_SAM"/>
    <property type="match status" value="1"/>
</dbReference>
<dbReference type="GO" id="GO:0051536">
    <property type="term" value="F:iron-sulfur cluster binding"/>
    <property type="evidence" value="ECO:0007669"/>
    <property type="project" value="UniProtKB-KW"/>
</dbReference>
<evidence type="ECO:0000256" key="2">
    <source>
        <dbReference type="ARBA" id="ARBA00023004"/>
    </source>
</evidence>
<dbReference type="Pfam" id="PF04055">
    <property type="entry name" value="Radical_SAM"/>
    <property type="match status" value="1"/>
</dbReference>
<dbReference type="PANTHER" id="PTHR43432">
    <property type="entry name" value="SLR0285 PROTEIN"/>
    <property type="match status" value="1"/>
</dbReference>
<keyword evidence="1" id="KW-0479">Metal-binding</keyword>
<evidence type="ECO:0000313" key="6">
    <source>
        <dbReference type="Proteomes" id="UP000230062"/>
    </source>
</evidence>
<dbReference type="SUPFAM" id="SSF102114">
    <property type="entry name" value="Radical SAM enzymes"/>
    <property type="match status" value="1"/>
</dbReference>
<protein>
    <submittedName>
        <fullName evidence="5">Radical SAM protein</fullName>
    </submittedName>
</protein>
<dbReference type="Proteomes" id="UP000230062">
    <property type="component" value="Unassembled WGS sequence"/>
</dbReference>
<dbReference type="SFLD" id="SFLDG01084">
    <property type="entry name" value="Uncharacterised_Radical_SAM_Su"/>
    <property type="match status" value="1"/>
</dbReference>
<evidence type="ECO:0000313" key="5">
    <source>
        <dbReference type="EMBL" id="PJA50082.1"/>
    </source>
</evidence>
<dbReference type="AlphaFoldDB" id="A0A2M7XMA8"/>
<dbReference type="SFLD" id="SFLDS00029">
    <property type="entry name" value="Radical_SAM"/>
    <property type="match status" value="1"/>
</dbReference>
<keyword evidence="2" id="KW-0408">Iron</keyword>
<gene>
    <name evidence="5" type="ORF">CO169_00150</name>
</gene>
<feature type="domain" description="Radical SAM core" evidence="4">
    <location>
        <begin position="25"/>
        <end position="183"/>
    </location>
</feature>
<organism evidence="5 6">
    <name type="scientific">Candidatus Shapirobacteria bacterium CG_4_9_14_3_um_filter_39_13</name>
    <dbReference type="NCBI Taxonomy" id="1974479"/>
    <lineage>
        <taxon>Bacteria</taxon>
        <taxon>Candidatus Shapironibacteriota</taxon>
    </lineage>
</organism>
<evidence type="ECO:0000256" key="3">
    <source>
        <dbReference type="ARBA" id="ARBA00023014"/>
    </source>
</evidence>
<accession>A0A2M7XMA8</accession>
<reference evidence="6" key="1">
    <citation type="submission" date="2017-09" db="EMBL/GenBank/DDBJ databases">
        <title>Depth-based differentiation of microbial function through sediment-hosted aquifers and enrichment of novel symbionts in the deep terrestrial subsurface.</title>
        <authorList>
            <person name="Probst A.J."/>
            <person name="Ladd B."/>
            <person name="Jarett J.K."/>
            <person name="Geller-Mcgrath D.E."/>
            <person name="Sieber C.M.K."/>
            <person name="Emerson J.B."/>
            <person name="Anantharaman K."/>
            <person name="Thomas B.C."/>
            <person name="Malmstrom R."/>
            <person name="Stieglmeier M."/>
            <person name="Klingl A."/>
            <person name="Woyke T."/>
            <person name="Ryan C.M."/>
            <person name="Banfield J.F."/>
        </authorList>
    </citation>
    <scope>NUCLEOTIDE SEQUENCE [LARGE SCALE GENOMIC DNA]</scope>
</reference>